<comment type="caution">
    <text evidence="1">The sequence shown here is derived from an EMBL/GenBank/DDBJ whole genome shotgun (WGS) entry which is preliminary data.</text>
</comment>
<keyword evidence="2" id="KW-1185">Reference proteome</keyword>
<reference evidence="1 2" key="1">
    <citation type="submission" date="2018-12" db="EMBL/GenBank/DDBJ databases">
        <authorList>
            <person name="Sun L."/>
            <person name="Chen Z."/>
        </authorList>
    </citation>
    <scope>NUCLEOTIDE SEQUENCE [LARGE SCALE GENOMIC DNA]</scope>
    <source>
        <strain evidence="1 2">3-5-3</strain>
    </source>
</reference>
<sequence length="364" mass="43171">MIRIYSDLKDSTKKMINNKINDYLDIYMDFYRNLGPEEGFSSFFPRLIWIEKQDKCIQTMIELDAWTSDDHLHRLKPIHEMALFRLLCFTQDYWKDHGMHVGENYEDEEQTDDEYIMDNLDDIDLYLHILFQDHDFRWVAQYTQEFMKDPYDFENRMNINLDEYTDLMPNDIREEYLNIKKSLYPSDISINKSGGEILSFEDFIFHIDRIMEYFSHSITLKGAYKLLWNEDGSAKNEKSAQQLLDFISRFYCENNNIDITPEAATGTGPVDFKFSYGNDFKVIAEIKRGYNNLKHGLEKQTIQYMLSEKVTMAYFVVIIQYDNELNKSQKMIDSAISIKSERGLTIKPIIIDARQNKQSASKTF</sequence>
<evidence type="ECO:0000313" key="2">
    <source>
        <dbReference type="Proteomes" id="UP000272464"/>
    </source>
</evidence>
<proteinExistence type="predicted"/>
<dbReference type="RefSeq" id="WP_127200784.1">
    <property type="nucleotide sequence ID" value="NZ_RZNX01000012.1"/>
</dbReference>
<name>A0A433X1P6_9BACL</name>
<dbReference type="AlphaFoldDB" id="A0A433X1P6"/>
<organism evidence="1 2">
    <name type="scientific">Paenibacillus zeisoli</name>
    <dbReference type="NCBI Taxonomy" id="2496267"/>
    <lineage>
        <taxon>Bacteria</taxon>
        <taxon>Bacillati</taxon>
        <taxon>Bacillota</taxon>
        <taxon>Bacilli</taxon>
        <taxon>Bacillales</taxon>
        <taxon>Paenibacillaceae</taxon>
        <taxon>Paenibacillus</taxon>
    </lineage>
</organism>
<dbReference type="EMBL" id="RZNX01000012">
    <property type="protein sequence ID" value="RUT28045.1"/>
    <property type="molecule type" value="Genomic_DNA"/>
</dbReference>
<protein>
    <submittedName>
        <fullName evidence="1">Uncharacterized protein</fullName>
    </submittedName>
</protein>
<gene>
    <name evidence="1" type="ORF">EJP77_18695</name>
</gene>
<evidence type="ECO:0000313" key="1">
    <source>
        <dbReference type="EMBL" id="RUT28045.1"/>
    </source>
</evidence>
<accession>A0A433X1P6</accession>
<dbReference type="Proteomes" id="UP000272464">
    <property type="component" value="Unassembled WGS sequence"/>
</dbReference>
<dbReference type="OrthoDB" id="212459at2"/>